<evidence type="ECO:0000256" key="3">
    <source>
        <dbReference type="ARBA" id="ARBA00022475"/>
    </source>
</evidence>
<feature type="transmembrane region" description="Helical" evidence="7">
    <location>
        <begin position="76"/>
        <end position="107"/>
    </location>
</feature>
<proteinExistence type="inferred from homology"/>
<dbReference type="InterPro" id="IPR035906">
    <property type="entry name" value="MetI-like_sf"/>
</dbReference>
<sequence length="316" mass="35308">MAFNKKDAAKNDLNTVPWLTKARPYLIMAPSLLITIGILVPFAMAIYYSFTSYTFKLPTFKFVGLKNWLNMFKDPAFWHAIWVTIRYAFFATIVEMGLGLGIALLLGNTENKFTKFLRVVLTFPLMVAPAIATIIWQLMTNNSVGILEKFLNIFGVYNFPWAASHATAMFTAVLIDTWVYCPFVIILILAGIQSLPKSPFESAKIDGGSAWFNFRNLTLPMIKPCIYIALLFRLMASLQEFSIIFALTKGGPGDTLMNLSVTAYNTGFAFQKFAASLPIILVLWVIVNLTAKQIVKKWQYSQKVASGRDAAEGGKS</sequence>
<dbReference type="PROSITE" id="PS50928">
    <property type="entry name" value="ABC_TM1"/>
    <property type="match status" value="1"/>
</dbReference>
<dbReference type="Proteomes" id="UP000324781">
    <property type="component" value="Unassembled WGS sequence"/>
</dbReference>
<organism evidence="9 10">
    <name type="scientific">Thermoclostridium caenicola</name>
    <dbReference type="NCBI Taxonomy" id="659425"/>
    <lineage>
        <taxon>Bacteria</taxon>
        <taxon>Bacillati</taxon>
        <taxon>Bacillota</taxon>
        <taxon>Clostridia</taxon>
        <taxon>Eubacteriales</taxon>
        <taxon>Oscillospiraceae</taxon>
        <taxon>Thermoclostridium</taxon>
    </lineage>
</organism>
<keyword evidence="2 7" id="KW-0813">Transport</keyword>
<evidence type="ECO:0000256" key="1">
    <source>
        <dbReference type="ARBA" id="ARBA00004651"/>
    </source>
</evidence>
<accession>A0A1M6D223</accession>
<dbReference type="OrthoDB" id="9788108at2"/>
<evidence type="ECO:0000256" key="7">
    <source>
        <dbReference type="RuleBase" id="RU363032"/>
    </source>
</evidence>
<feature type="domain" description="ABC transmembrane type-1" evidence="8">
    <location>
        <begin position="81"/>
        <end position="291"/>
    </location>
</feature>
<dbReference type="GO" id="GO:0055085">
    <property type="term" value="P:transmembrane transport"/>
    <property type="evidence" value="ECO:0007669"/>
    <property type="project" value="InterPro"/>
</dbReference>
<keyword evidence="6 7" id="KW-0472">Membrane</keyword>
<feature type="transmembrane region" description="Helical" evidence="7">
    <location>
        <begin position="159"/>
        <end position="192"/>
    </location>
</feature>
<comment type="subcellular location">
    <subcellularLocation>
        <location evidence="1 7">Cell membrane</location>
        <topology evidence="1 7">Multi-pass membrane protein</topology>
    </subcellularLocation>
</comment>
<evidence type="ECO:0000256" key="5">
    <source>
        <dbReference type="ARBA" id="ARBA00022989"/>
    </source>
</evidence>
<evidence type="ECO:0000313" key="9">
    <source>
        <dbReference type="EMBL" id="SHI67124.1"/>
    </source>
</evidence>
<gene>
    <name evidence="9" type="ORF">SAMN05444373_100660</name>
</gene>
<dbReference type="SUPFAM" id="SSF161098">
    <property type="entry name" value="MetI-like"/>
    <property type="match status" value="1"/>
</dbReference>
<feature type="transmembrane region" description="Helical" evidence="7">
    <location>
        <begin position="268"/>
        <end position="291"/>
    </location>
</feature>
<dbReference type="PANTHER" id="PTHR43005:SF1">
    <property type="entry name" value="SPERMIDINE_PUTRESCINE TRANSPORT SYSTEM PERMEASE PROTEIN"/>
    <property type="match status" value="1"/>
</dbReference>
<feature type="transmembrane region" description="Helical" evidence="7">
    <location>
        <begin position="25"/>
        <end position="50"/>
    </location>
</feature>
<evidence type="ECO:0000256" key="6">
    <source>
        <dbReference type="ARBA" id="ARBA00023136"/>
    </source>
</evidence>
<evidence type="ECO:0000256" key="2">
    <source>
        <dbReference type="ARBA" id="ARBA00022448"/>
    </source>
</evidence>
<name>A0A1M6D223_9FIRM</name>
<keyword evidence="10" id="KW-1185">Reference proteome</keyword>
<dbReference type="PANTHER" id="PTHR43005">
    <property type="entry name" value="BLR7065 PROTEIN"/>
    <property type="match status" value="1"/>
</dbReference>
<comment type="similarity">
    <text evidence="7">Belongs to the binding-protein-dependent transport system permease family.</text>
</comment>
<feature type="transmembrane region" description="Helical" evidence="7">
    <location>
        <begin position="225"/>
        <end position="248"/>
    </location>
</feature>
<dbReference type="Pfam" id="PF00528">
    <property type="entry name" value="BPD_transp_1"/>
    <property type="match status" value="1"/>
</dbReference>
<evidence type="ECO:0000259" key="8">
    <source>
        <dbReference type="PROSITE" id="PS50928"/>
    </source>
</evidence>
<dbReference type="CDD" id="cd06261">
    <property type="entry name" value="TM_PBP2"/>
    <property type="match status" value="1"/>
</dbReference>
<dbReference type="Gene3D" id="1.10.3720.10">
    <property type="entry name" value="MetI-like"/>
    <property type="match status" value="1"/>
</dbReference>
<dbReference type="RefSeq" id="WP_149677930.1">
    <property type="nucleotide sequence ID" value="NZ_FQZP01000006.1"/>
</dbReference>
<evidence type="ECO:0000256" key="4">
    <source>
        <dbReference type="ARBA" id="ARBA00022692"/>
    </source>
</evidence>
<evidence type="ECO:0000313" key="10">
    <source>
        <dbReference type="Proteomes" id="UP000324781"/>
    </source>
</evidence>
<keyword evidence="4 7" id="KW-0812">Transmembrane</keyword>
<protein>
    <submittedName>
        <fullName evidence="9">Carbohydrate ABC transporter membrane protein 1, CUT1 family</fullName>
    </submittedName>
</protein>
<dbReference type="EMBL" id="FQZP01000006">
    <property type="protein sequence ID" value="SHI67124.1"/>
    <property type="molecule type" value="Genomic_DNA"/>
</dbReference>
<feature type="transmembrane region" description="Helical" evidence="7">
    <location>
        <begin position="119"/>
        <end position="139"/>
    </location>
</feature>
<keyword evidence="3" id="KW-1003">Cell membrane</keyword>
<keyword evidence="5 7" id="KW-1133">Transmembrane helix</keyword>
<reference evidence="9 10" key="1">
    <citation type="submission" date="2016-11" db="EMBL/GenBank/DDBJ databases">
        <authorList>
            <person name="Varghese N."/>
            <person name="Submissions S."/>
        </authorList>
    </citation>
    <scope>NUCLEOTIDE SEQUENCE [LARGE SCALE GENOMIC DNA]</scope>
    <source>
        <strain evidence="9 10">DSM 19027</strain>
    </source>
</reference>
<dbReference type="InterPro" id="IPR000515">
    <property type="entry name" value="MetI-like"/>
</dbReference>
<dbReference type="GO" id="GO:0005886">
    <property type="term" value="C:plasma membrane"/>
    <property type="evidence" value="ECO:0007669"/>
    <property type="project" value="UniProtKB-SubCell"/>
</dbReference>
<dbReference type="AlphaFoldDB" id="A0A1M6D223"/>